<keyword evidence="2" id="KW-1185">Reference proteome</keyword>
<comment type="caution">
    <text evidence="1">The sequence shown here is derived from an EMBL/GenBank/DDBJ whole genome shotgun (WGS) entry which is preliminary data.</text>
</comment>
<feature type="non-terminal residue" evidence="1">
    <location>
        <position position="1"/>
    </location>
</feature>
<reference evidence="1" key="1">
    <citation type="submission" date="2021-06" db="EMBL/GenBank/DDBJ databases">
        <authorList>
            <person name="Kallberg Y."/>
            <person name="Tangrot J."/>
            <person name="Rosling A."/>
        </authorList>
    </citation>
    <scope>NUCLEOTIDE SEQUENCE</scope>
    <source>
        <strain evidence="1">AU212A</strain>
    </source>
</reference>
<protein>
    <submittedName>
        <fullName evidence="1">11013_t:CDS:1</fullName>
    </submittedName>
</protein>
<gene>
    <name evidence="1" type="ORF">SCALOS_LOCUS8008</name>
</gene>
<evidence type="ECO:0000313" key="2">
    <source>
        <dbReference type="Proteomes" id="UP000789860"/>
    </source>
</evidence>
<name>A0ACA9N743_9GLOM</name>
<dbReference type="EMBL" id="CAJVPM010019886">
    <property type="protein sequence ID" value="CAG8632139.1"/>
    <property type="molecule type" value="Genomic_DNA"/>
</dbReference>
<evidence type="ECO:0000313" key="1">
    <source>
        <dbReference type="EMBL" id="CAG8632139.1"/>
    </source>
</evidence>
<accession>A0ACA9N743</accession>
<sequence length="39" mass="4479">NDSQVAVQILKKTLQGEIKDVIGGLYQWAKDVDREFPIY</sequence>
<organism evidence="1 2">
    <name type="scientific">Scutellospora calospora</name>
    <dbReference type="NCBI Taxonomy" id="85575"/>
    <lineage>
        <taxon>Eukaryota</taxon>
        <taxon>Fungi</taxon>
        <taxon>Fungi incertae sedis</taxon>
        <taxon>Mucoromycota</taxon>
        <taxon>Glomeromycotina</taxon>
        <taxon>Glomeromycetes</taxon>
        <taxon>Diversisporales</taxon>
        <taxon>Gigasporaceae</taxon>
        <taxon>Scutellospora</taxon>
    </lineage>
</organism>
<dbReference type="Proteomes" id="UP000789860">
    <property type="component" value="Unassembled WGS sequence"/>
</dbReference>
<proteinExistence type="predicted"/>